<evidence type="ECO:0000313" key="1">
    <source>
        <dbReference type="EMBL" id="CAF4946631.1"/>
    </source>
</evidence>
<evidence type="ECO:0000313" key="2">
    <source>
        <dbReference type="Proteomes" id="UP000663880"/>
    </source>
</evidence>
<dbReference type="GO" id="GO:0003676">
    <property type="term" value="F:nucleic acid binding"/>
    <property type="evidence" value="ECO:0007669"/>
    <property type="project" value="InterPro"/>
</dbReference>
<dbReference type="AlphaFoldDB" id="A0A821XSB1"/>
<dbReference type="OrthoDB" id="9971063at2759"/>
<dbReference type="EMBL" id="CAJOBZ010000070">
    <property type="protein sequence ID" value="CAF4946631.1"/>
    <property type="molecule type" value="Genomic_DNA"/>
</dbReference>
<evidence type="ECO:0008006" key="3">
    <source>
        <dbReference type="Google" id="ProtNLM"/>
    </source>
</evidence>
<dbReference type="InterPro" id="IPR036397">
    <property type="entry name" value="RNaseH_sf"/>
</dbReference>
<protein>
    <recommendedName>
        <fullName evidence="3">Transposase</fullName>
    </recommendedName>
</protein>
<sequence length="194" mass="22968">MDDPRPSLRLRAAPLNLNKSTVHRIISNDLHFHPYKIVIVQEMKPDDPDKRVEFCRTMKNRFRSFNNIWFSDESNFHINGHVYKQNCRYWASCIRSPCNRQKNAKPEGLQPQHINWPTRSPDLTPADFFLWGYQKSKVYNPLPPNLNVLKQRITEEINSIPRAMLQRVIEKFSSRLNKCEQMNGAHLQTVVFHK</sequence>
<gene>
    <name evidence="1" type="ORF">PMACD_LOCUS15237</name>
</gene>
<name>A0A821XSB1_9NEOP</name>
<accession>A0A821XSB1</accession>
<proteinExistence type="predicted"/>
<dbReference type="Gene3D" id="3.30.420.10">
    <property type="entry name" value="Ribonuclease H-like superfamily/Ribonuclease H"/>
    <property type="match status" value="2"/>
</dbReference>
<dbReference type="PANTHER" id="PTHR47326:SF1">
    <property type="entry name" value="HTH PSQ-TYPE DOMAIN-CONTAINING PROTEIN"/>
    <property type="match status" value="1"/>
</dbReference>
<reference evidence="1" key="1">
    <citation type="submission" date="2021-02" db="EMBL/GenBank/DDBJ databases">
        <authorList>
            <person name="Steward A R."/>
        </authorList>
    </citation>
    <scope>NUCLEOTIDE SEQUENCE</scope>
</reference>
<organism evidence="1 2">
    <name type="scientific">Pieris macdunnoughi</name>
    <dbReference type="NCBI Taxonomy" id="345717"/>
    <lineage>
        <taxon>Eukaryota</taxon>
        <taxon>Metazoa</taxon>
        <taxon>Ecdysozoa</taxon>
        <taxon>Arthropoda</taxon>
        <taxon>Hexapoda</taxon>
        <taxon>Insecta</taxon>
        <taxon>Pterygota</taxon>
        <taxon>Neoptera</taxon>
        <taxon>Endopterygota</taxon>
        <taxon>Lepidoptera</taxon>
        <taxon>Glossata</taxon>
        <taxon>Ditrysia</taxon>
        <taxon>Papilionoidea</taxon>
        <taxon>Pieridae</taxon>
        <taxon>Pierinae</taxon>
        <taxon>Pieris</taxon>
    </lineage>
</organism>
<dbReference type="PANTHER" id="PTHR47326">
    <property type="entry name" value="TRANSPOSABLE ELEMENT TC3 TRANSPOSASE-LIKE PROTEIN"/>
    <property type="match status" value="1"/>
</dbReference>
<keyword evidence="2" id="KW-1185">Reference proteome</keyword>
<comment type="caution">
    <text evidence="1">The sequence shown here is derived from an EMBL/GenBank/DDBJ whole genome shotgun (WGS) entry which is preliminary data.</text>
</comment>
<dbReference type="Proteomes" id="UP000663880">
    <property type="component" value="Unassembled WGS sequence"/>
</dbReference>